<dbReference type="InterPro" id="IPR014959">
    <property type="entry name" value="DUF1827"/>
</dbReference>
<protein>
    <submittedName>
        <fullName evidence="2">Uncharacterized protein</fullName>
    </submittedName>
</protein>
<evidence type="ECO:0000313" key="4">
    <source>
        <dbReference type="Proteomes" id="UP000070096"/>
    </source>
</evidence>
<gene>
    <name evidence="2" type="ORF">SGODD07_00978</name>
    <name evidence="1" type="ORF">TZ86_00068</name>
</gene>
<name>A0A0F2CJY2_STRGN</name>
<dbReference type="RefSeq" id="WP_008809096.1">
    <property type="nucleotide sequence ID" value="NZ_CABEIT010000002.1"/>
</dbReference>
<evidence type="ECO:0000313" key="1">
    <source>
        <dbReference type="EMBL" id="KJQ58229.1"/>
    </source>
</evidence>
<reference evidence="1 3" key="1">
    <citation type="submission" date="2015-02" db="EMBL/GenBank/DDBJ databases">
        <title>Evolution of amylase-binding proteins of oral streptococcal species.</title>
        <authorList>
            <person name="Haase E.M."/>
        </authorList>
    </citation>
    <scope>NUCLEOTIDE SEQUENCE [LARGE SCALE GENOMIC DNA]</scope>
    <source>
        <strain evidence="1 3">G9B</strain>
    </source>
</reference>
<dbReference type="InterPro" id="IPR038226">
    <property type="entry name" value="LMG18311-like_sf"/>
</dbReference>
<dbReference type="Proteomes" id="UP000070096">
    <property type="component" value="Unassembled WGS sequence"/>
</dbReference>
<evidence type="ECO:0000313" key="3">
    <source>
        <dbReference type="Proteomes" id="UP000033658"/>
    </source>
</evidence>
<reference evidence="2 4" key="2">
    <citation type="submission" date="2016-01" db="EMBL/GenBank/DDBJ databases">
        <title>Highly variable Streptococcus oralis are common among viridans streptococci isolated from primates.</title>
        <authorList>
            <person name="Denapaite D."/>
            <person name="Rieger M."/>
            <person name="Koendgen S."/>
            <person name="Brueckner R."/>
            <person name="Ochigava I."/>
            <person name="Kappeler P."/>
            <person name="Maetz-Rensing K."/>
            <person name="Leendertz F."/>
            <person name="Hakenbeck R."/>
        </authorList>
    </citation>
    <scope>NUCLEOTIDE SEQUENCE [LARGE SCALE GENOMIC DNA]</scope>
    <source>
        <strain evidence="2 4">DD07</strain>
    </source>
</reference>
<dbReference type="Gene3D" id="3.40.1720.10">
    <property type="entry name" value="Streptococcus thermophilus LMG 18311 protein like"/>
    <property type="match status" value="1"/>
</dbReference>
<comment type="caution">
    <text evidence="2">The sequence shown here is derived from an EMBL/GenBank/DDBJ whole genome shotgun (WGS) entry which is preliminary data.</text>
</comment>
<dbReference type="Proteomes" id="UP000033658">
    <property type="component" value="Unassembled WGS sequence"/>
</dbReference>
<accession>A0A0F2CJY2</accession>
<dbReference type="PATRIC" id="fig|1302.15.peg.58"/>
<dbReference type="EMBL" id="JYGL01000001">
    <property type="protein sequence ID" value="KJQ58229.1"/>
    <property type="molecule type" value="Genomic_DNA"/>
</dbReference>
<organism evidence="2 4">
    <name type="scientific">Streptococcus gordonii</name>
    <dbReference type="NCBI Taxonomy" id="1302"/>
    <lineage>
        <taxon>Bacteria</taxon>
        <taxon>Bacillati</taxon>
        <taxon>Bacillota</taxon>
        <taxon>Bacilli</taxon>
        <taxon>Lactobacillales</taxon>
        <taxon>Streptococcaceae</taxon>
        <taxon>Streptococcus</taxon>
    </lineage>
</organism>
<sequence length="99" mass="11201">MKLINTTNSHAVLIQSQLESTDATLVETYSAGNTDVVFTQAPKHYEILIANTHRAVREQEIEKIRDFFLKRKIDTKAIDTAGIQTIYADKLIEISIPLK</sequence>
<proteinExistence type="predicted"/>
<evidence type="ECO:0000313" key="2">
    <source>
        <dbReference type="EMBL" id="KXT71847.1"/>
    </source>
</evidence>
<dbReference type="AlphaFoldDB" id="A0A0F2CJY2"/>
<dbReference type="Pfam" id="PF08860">
    <property type="entry name" value="DUF1827"/>
    <property type="match status" value="1"/>
</dbReference>
<dbReference type="EMBL" id="LQRC01000144">
    <property type="protein sequence ID" value="KXT71847.1"/>
    <property type="molecule type" value="Genomic_DNA"/>
</dbReference>